<comment type="caution">
    <text evidence="2">The sequence shown here is derived from an EMBL/GenBank/DDBJ whole genome shotgun (WGS) entry which is preliminary data.</text>
</comment>
<sequence>MPVTDETLAPAERLEDLTPDWLTTALQHGGVVAPSARVAGVEATTIGTGATRLGSPMHPYPFRGEGPASVIVKLPSTDEGSRQLGAAVGIYESEVRFFREIASTVDIRVPDVYFAALESDSGRFTLVLEDLGGFATVGDMIAGARPEQAELALAELAGLQAPRWNDPELTRLPWLADTTRTRMLFAMVAPAVENFVERFGERLNPRHVDLIRRLAPLAAQVPDLVWRPPFVVCHGDYRVDNLMFGNTEDAPPITVIDWQVVRVGPPLLDAATFMASCVEPEWRRANEHRLLDAHHRRLVERGVSGDSRDDVRDDYRCCSRWRCRSPYSGPTAAT</sequence>
<evidence type="ECO:0000313" key="3">
    <source>
        <dbReference type="Proteomes" id="UP000238296"/>
    </source>
</evidence>
<feature type="domain" description="CHK kinase-like" evidence="1">
    <location>
        <begin position="126"/>
        <end position="304"/>
    </location>
</feature>
<dbReference type="PANTHER" id="PTHR11012">
    <property type="entry name" value="PROTEIN KINASE-LIKE DOMAIN-CONTAINING"/>
    <property type="match status" value="1"/>
</dbReference>
<reference evidence="2 3" key="1">
    <citation type="journal article" date="2017" name="Int. J. Syst. Evol. Microbiol.">
        <title>Mycobacterium talmoniae sp. nov., a slowly growing mycobacterium isolated from human respiratory samples.</title>
        <authorList>
            <person name="Davidson R.M."/>
            <person name="DeGroote M.A."/>
            <person name="Marola J.L."/>
            <person name="Buss S."/>
            <person name="Jones V."/>
            <person name="McNeil M.R."/>
            <person name="Freifeld A.G."/>
            <person name="Elaine Epperson L."/>
            <person name="Hasan N.A."/>
            <person name="Jackson M."/>
            <person name="Iwen P.C."/>
            <person name="Salfinger M."/>
            <person name="Strong M."/>
        </authorList>
    </citation>
    <scope>NUCLEOTIDE SEQUENCE [LARGE SCALE GENOMIC DNA]</scope>
    <source>
        <strain evidence="2 3">ATCC BAA-2683</strain>
    </source>
</reference>
<dbReference type="SMART" id="SM00587">
    <property type="entry name" value="CHK"/>
    <property type="match status" value="1"/>
</dbReference>
<dbReference type="PANTHER" id="PTHR11012:SF30">
    <property type="entry name" value="PROTEIN KINASE-LIKE DOMAIN-CONTAINING"/>
    <property type="match status" value="1"/>
</dbReference>
<evidence type="ECO:0000259" key="1">
    <source>
        <dbReference type="SMART" id="SM00587"/>
    </source>
</evidence>
<dbReference type="Gene3D" id="3.90.1200.10">
    <property type="match status" value="1"/>
</dbReference>
<evidence type="ECO:0000313" key="2">
    <source>
        <dbReference type="EMBL" id="PQM45349.1"/>
    </source>
</evidence>
<dbReference type="Proteomes" id="UP000238296">
    <property type="component" value="Unassembled WGS sequence"/>
</dbReference>
<accession>A0A2S8BFE9</accession>
<dbReference type="SUPFAM" id="SSF56112">
    <property type="entry name" value="Protein kinase-like (PK-like)"/>
    <property type="match status" value="1"/>
</dbReference>
<dbReference type="Pfam" id="PF01636">
    <property type="entry name" value="APH"/>
    <property type="match status" value="1"/>
</dbReference>
<dbReference type="InterPro" id="IPR011009">
    <property type="entry name" value="Kinase-like_dom_sf"/>
</dbReference>
<dbReference type="InterPro" id="IPR015897">
    <property type="entry name" value="CHK_kinase-like"/>
</dbReference>
<dbReference type="RefSeq" id="WP_083341613.1">
    <property type="nucleotide sequence ID" value="NZ_MLQM01000021.1"/>
</dbReference>
<dbReference type="EMBL" id="PPEA01000652">
    <property type="protein sequence ID" value="PQM45349.1"/>
    <property type="molecule type" value="Genomic_DNA"/>
</dbReference>
<dbReference type="AlphaFoldDB" id="A0A2S8BFE9"/>
<gene>
    <name evidence="2" type="ORF">C1Y40_04466</name>
</gene>
<dbReference type="InterPro" id="IPR002575">
    <property type="entry name" value="Aminoglycoside_PTrfase"/>
</dbReference>
<protein>
    <recommendedName>
        <fullName evidence="1">CHK kinase-like domain-containing protein</fullName>
    </recommendedName>
</protein>
<name>A0A2S8BFE9_9MYCO</name>
<proteinExistence type="predicted"/>
<organism evidence="2 3">
    <name type="scientific">Mycobacterium talmoniae</name>
    <dbReference type="NCBI Taxonomy" id="1858794"/>
    <lineage>
        <taxon>Bacteria</taxon>
        <taxon>Bacillati</taxon>
        <taxon>Actinomycetota</taxon>
        <taxon>Actinomycetes</taxon>
        <taxon>Mycobacteriales</taxon>
        <taxon>Mycobacteriaceae</taxon>
        <taxon>Mycobacterium</taxon>
    </lineage>
</organism>